<protein>
    <submittedName>
        <fullName evidence="2">Uncharacterized protein</fullName>
    </submittedName>
</protein>
<keyword evidence="1" id="KW-0812">Transmembrane</keyword>
<name>A0A3R8S0A9_9BURK</name>
<evidence type="ECO:0000256" key="1">
    <source>
        <dbReference type="SAM" id="Phobius"/>
    </source>
</evidence>
<evidence type="ECO:0000313" key="2">
    <source>
        <dbReference type="EMBL" id="RRS02415.1"/>
    </source>
</evidence>
<dbReference type="AlphaFoldDB" id="A0A3R8S0A9"/>
<keyword evidence="1" id="KW-1133">Transmembrane helix</keyword>
<feature type="transmembrane region" description="Helical" evidence="1">
    <location>
        <begin position="42"/>
        <end position="64"/>
    </location>
</feature>
<accession>A0A3R8S0A9</accession>
<dbReference type="Proteomes" id="UP000269265">
    <property type="component" value="Unassembled WGS sequence"/>
</dbReference>
<sequence>MKFASGLLWVLMALGLSVIWWKRPDIPLGGNRKPLSYAASPWRWRLVMLVVSTLVTALLALEVLRAGA</sequence>
<keyword evidence="1" id="KW-0472">Membrane</keyword>
<gene>
    <name evidence="2" type="ORF">EIP75_20935</name>
</gene>
<keyword evidence="3" id="KW-1185">Reference proteome</keyword>
<reference evidence="2 3" key="1">
    <citation type="submission" date="2018-12" db="EMBL/GenBank/DDBJ databases">
        <title>The whole draft genome of Aquabacterium sp. SJQ9.</title>
        <authorList>
            <person name="Sun L."/>
            <person name="Gao X."/>
            <person name="Chen W."/>
            <person name="Huang K."/>
        </authorList>
    </citation>
    <scope>NUCLEOTIDE SEQUENCE [LARGE SCALE GENOMIC DNA]</scope>
    <source>
        <strain evidence="2 3">SJQ9</strain>
    </source>
</reference>
<proteinExistence type="predicted"/>
<comment type="caution">
    <text evidence="2">The sequence shown here is derived from an EMBL/GenBank/DDBJ whole genome shotgun (WGS) entry which is preliminary data.</text>
</comment>
<organism evidence="2 3">
    <name type="scientific">Aquabacterium soli</name>
    <dbReference type="NCBI Taxonomy" id="2493092"/>
    <lineage>
        <taxon>Bacteria</taxon>
        <taxon>Pseudomonadati</taxon>
        <taxon>Pseudomonadota</taxon>
        <taxon>Betaproteobacteria</taxon>
        <taxon>Burkholderiales</taxon>
        <taxon>Aquabacterium</taxon>
    </lineage>
</organism>
<dbReference type="RefSeq" id="WP_125245142.1">
    <property type="nucleotide sequence ID" value="NZ_RSED01000023.1"/>
</dbReference>
<evidence type="ECO:0000313" key="3">
    <source>
        <dbReference type="Proteomes" id="UP000269265"/>
    </source>
</evidence>
<dbReference type="EMBL" id="RSED01000023">
    <property type="protein sequence ID" value="RRS02415.1"/>
    <property type="molecule type" value="Genomic_DNA"/>
</dbReference>